<evidence type="ECO:0000313" key="2">
    <source>
        <dbReference type="Proteomes" id="UP001165101"/>
    </source>
</evidence>
<gene>
    <name evidence="1" type="ORF">Cboi01_000091900</name>
</gene>
<dbReference type="EMBL" id="BSXV01000293">
    <property type="protein sequence ID" value="GME88470.1"/>
    <property type="molecule type" value="Genomic_DNA"/>
</dbReference>
<comment type="caution">
    <text evidence="1">The sequence shown here is derived from an EMBL/GenBank/DDBJ whole genome shotgun (WGS) entry which is preliminary data.</text>
</comment>
<accession>A0ACB5TGS3</accession>
<dbReference type="Proteomes" id="UP001165101">
    <property type="component" value="Unassembled WGS sequence"/>
</dbReference>
<protein>
    <submittedName>
        <fullName evidence="1">Unnamed protein product</fullName>
    </submittedName>
</protein>
<sequence>MVSRGPRLRSTDLQRDEERFSSSFQLSVDQLGELHDPKSLKKLIELGGIDSIITQLETDKYKGLPDNIPDSDSREKIYGENFIPQRPPKGFFALCWEALQDKLLIMLSIGAIVSLALGLYQTFGQPPQYDDDGNPEPKVEWVEGVAIMIAIVTVTVVGAANDYNKERQFANLNSKRADREVIVFRSGNKQYIPIADVVVGDLIYVETGDVVPADAVLVTGACECDESSLTGETHTIRKLTADIATQKYYESLEEDDDATIDIGSSNEIGDPMLISGSKLLAGNGKAIVTAVGPNSMHGKIMMSLDHEDEETPLQARLSDLADGIAYFGFASAILLFIVLFVKFVFKLNGPFGHLTSAEKINKFVNIIITSITIVVVAVPEGLPLAVTLALAFATTRMTQDGNLVRVLKSCETMGSATAICSDKTGTLTENKMRIVKGFFGEDRFDDTASTKNVVTSNELKQKLNSNLTQDFLTNITLNSTAFENKQHEDYGSNRNNNDGQNNGLIRRVSLELLGRPNQRPDHTPLERIDEYIGSKTECALLLMAKDTFHAFDRSTLEEIREQHANSIVQTIPFESSRKCSGIVVKVDDGYRLYVKGASEMVFKRCTSRTLADGSVVKITKNAKSTVDSRIVGLAEEALRTISLAHRDFKNMTSWPPMSLASHDDPSTADPDLLFGAEVTDYPLQEADSSDTTNSNLPKIVINDYSNFDHESKDGLVLDAVVGIQDPLRPGVKDAVYQCYRAGVRVRMVTGDNIDTARAISLGCGILDDENKDLQYSCMEGPVFRKLSLQARREIVPHLCVLARSSPEDKKILVETLKDLGEVVAVTGDGTNDAPALKLADVGFSMGISGTEVAREASDIILMTDNFKSIVDAIKWGRTVGTSIRKFVQFQLTVNVTAVLLTFVSAVASKEGDSVLTAVQLLWVNLIMDTLAALALATDKPDDDVLNRKPMGRHAPLISTSMWKMIFGQSLVQLMITFVLHFRGDDIFFPGGANSHQSQQVSALTFNTFVWLQVFNLLLARKLDEGDGLTKLRDRISRENLDFTQHLFRNMYFIVILIFIGGFQIIIMIFGGAAFSVSPQTRSMWATAIICGFISLPAGVLIRIIPDIWVEKLFPTRLYNFICNSSLLHSLFNRREPIVDDTERLATAGNHADSPEIHLLTVSPTHKLNSPSLFTRDRSASTESTIYPSSVDLDSTHSGEV</sequence>
<reference evidence="1" key="1">
    <citation type="submission" date="2023-04" db="EMBL/GenBank/DDBJ databases">
        <title>Candida boidinii NBRC 1967.</title>
        <authorList>
            <person name="Ichikawa N."/>
            <person name="Sato H."/>
            <person name="Tonouchi N."/>
        </authorList>
    </citation>
    <scope>NUCLEOTIDE SEQUENCE</scope>
    <source>
        <strain evidence="1">NBRC 1967</strain>
    </source>
</reference>
<keyword evidence="2" id="KW-1185">Reference proteome</keyword>
<organism evidence="1 2">
    <name type="scientific">Candida boidinii</name>
    <name type="common">Yeast</name>
    <dbReference type="NCBI Taxonomy" id="5477"/>
    <lineage>
        <taxon>Eukaryota</taxon>
        <taxon>Fungi</taxon>
        <taxon>Dikarya</taxon>
        <taxon>Ascomycota</taxon>
        <taxon>Saccharomycotina</taxon>
        <taxon>Pichiomycetes</taxon>
        <taxon>Pichiales</taxon>
        <taxon>Pichiaceae</taxon>
        <taxon>Ogataea</taxon>
        <taxon>Ogataea/Candida clade</taxon>
    </lineage>
</organism>
<proteinExistence type="predicted"/>
<name>A0ACB5TGS3_CANBO</name>
<evidence type="ECO:0000313" key="1">
    <source>
        <dbReference type="EMBL" id="GME88470.1"/>
    </source>
</evidence>